<proteinExistence type="predicted"/>
<evidence type="ECO:0000256" key="1">
    <source>
        <dbReference type="SAM" id="MobiDB-lite"/>
    </source>
</evidence>
<dbReference type="RefSeq" id="WP_201826989.1">
    <property type="nucleotide sequence ID" value="NZ_JAERRH010000030.1"/>
</dbReference>
<sequence>MAAEKAPMEPNDESLKELEITEDDLECTDDLARYTTMCTTFRDTVIQFKETDIDRLYSRPVASITTEFKFAEEGVEAERREAERREADMTQDRGKETK</sequence>
<keyword evidence="3" id="KW-1185">Reference proteome</keyword>
<evidence type="ECO:0000313" key="3">
    <source>
        <dbReference type="Proteomes" id="UP000621386"/>
    </source>
</evidence>
<feature type="region of interest" description="Disordered" evidence="1">
    <location>
        <begin position="75"/>
        <end position="98"/>
    </location>
</feature>
<reference evidence="2 3" key="1">
    <citation type="submission" date="2021-01" db="EMBL/GenBank/DDBJ databases">
        <title>WGS of actinomycetes isolated from Thailand.</title>
        <authorList>
            <person name="Thawai C."/>
        </authorList>
    </citation>
    <scope>NUCLEOTIDE SEQUENCE [LARGE SCALE GENOMIC DNA]</scope>
    <source>
        <strain evidence="2 3">CH5-8</strain>
    </source>
</reference>
<organism evidence="2 3">
    <name type="scientific">Streptomyces musisoli</name>
    <dbReference type="NCBI Taxonomy" id="2802280"/>
    <lineage>
        <taxon>Bacteria</taxon>
        <taxon>Bacillati</taxon>
        <taxon>Actinomycetota</taxon>
        <taxon>Actinomycetes</taxon>
        <taxon>Kitasatosporales</taxon>
        <taxon>Streptomycetaceae</taxon>
        <taxon>Streptomyces</taxon>
    </lineage>
</organism>
<evidence type="ECO:0000313" key="2">
    <source>
        <dbReference type="EMBL" id="MBL1110178.1"/>
    </source>
</evidence>
<gene>
    <name evidence="2" type="ORF">JK361_37450</name>
</gene>
<name>A0ABS1PCS6_9ACTN</name>
<comment type="caution">
    <text evidence="2">The sequence shown here is derived from an EMBL/GenBank/DDBJ whole genome shotgun (WGS) entry which is preliminary data.</text>
</comment>
<dbReference type="Proteomes" id="UP000621386">
    <property type="component" value="Unassembled WGS sequence"/>
</dbReference>
<accession>A0ABS1PCS6</accession>
<protein>
    <submittedName>
        <fullName evidence="2">Uncharacterized protein</fullName>
    </submittedName>
</protein>
<dbReference type="EMBL" id="JAERRH010000030">
    <property type="protein sequence ID" value="MBL1110178.1"/>
    <property type="molecule type" value="Genomic_DNA"/>
</dbReference>
<feature type="region of interest" description="Disordered" evidence="1">
    <location>
        <begin position="1"/>
        <end position="21"/>
    </location>
</feature>